<comment type="caution">
    <text evidence="1">The sequence shown here is derived from an EMBL/GenBank/DDBJ whole genome shotgun (WGS) entry which is preliminary data.</text>
</comment>
<gene>
    <name evidence="1" type="ORF">CKO42_15715</name>
</gene>
<proteinExistence type="predicted"/>
<dbReference type="EMBL" id="NRRY01000027">
    <property type="protein sequence ID" value="MBK1619863.1"/>
    <property type="molecule type" value="Genomic_DNA"/>
</dbReference>
<name>A0A9X0WBH2_9GAMM</name>
<organism evidence="1 2">
    <name type="scientific">Lamprobacter modestohalophilus</name>
    <dbReference type="NCBI Taxonomy" id="1064514"/>
    <lineage>
        <taxon>Bacteria</taxon>
        <taxon>Pseudomonadati</taxon>
        <taxon>Pseudomonadota</taxon>
        <taxon>Gammaproteobacteria</taxon>
        <taxon>Chromatiales</taxon>
        <taxon>Chromatiaceae</taxon>
        <taxon>Lamprobacter</taxon>
    </lineage>
</organism>
<dbReference type="Proteomes" id="UP001138768">
    <property type="component" value="Unassembled WGS sequence"/>
</dbReference>
<evidence type="ECO:0008006" key="3">
    <source>
        <dbReference type="Google" id="ProtNLM"/>
    </source>
</evidence>
<protein>
    <recommendedName>
        <fullName evidence="3">DUF2934 domain-containing protein</fullName>
    </recommendedName>
</protein>
<keyword evidence="2" id="KW-1185">Reference proteome</keyword>
<evidence type="ECO:0000313" key="1">
    <source>
        <dbReference type="EMBL" id="MBK1619863.1"/>
    </source>
</evidence>
<dbReference type="AlphaFoldDB" id="A0A9X0WBH2"/>
<sequence length="58" mass="6384">MSDPEDDCPRDEAISEIAYYLAEARGFEPGHEIEDWLEAEKRIGASAASLENRVAATS</sequence>
<evidence type="ECO:0000313" key="2">
    <source>
        <dbReference type="Proteomes" id="UP001138768"/>
    </source>
</evidence>
<reference evidence="1 2" key="1">
    <citation type="journal article" date="2020" name="Microorganisms">
        <title>Osmotic Adaptation and Compatible Solute Biosynthesis of Phototrophic Bacteria as Revealed from Genome Analyses.</title>
        <authorList>
            <person name="Imhoff J.F."/>
            <person name="Rahn T."/>
            <person name="Kunzel S."/>
            <person name="Keller A."/>
            <person name="Neulinger S.C."/>
        </authorList>
    </citation>
    <scope>NUCLEOTIDE SEQUENCE [LARGE SCALE GENOMIC DNA]</scope>
    <source>
        <strain evidence="1 2">DSM 25653</strain>
    </source>
</reference>
<accession>A0A9X0WBH2</accession>
<dbReference type="InterPro" id="IPR021327">
    <property type="entry name" value="DUF2934"/>
</dbReference>
<dbReference type="Pfam" id="PF11154">
    <property type="entry name" value="DUF2934"/>
    <property type="match status" value="1"/>
</dbReference>